<dbReference type="Pfam" id="PF24818">
    <property type="entry name" value="PH_TRF2_HOY1"/>
    <property type="match status" value="1"/>
</dbReference>
<protein>
    <recommendedName>
        <fullName evidence="2">TRF2/HOY1 PH-like domain-containing protein</fullName>
    </recommendedName>
</protein>
<dbReference type="Proteomes" id="UP001152484">
    <property type="component" value="Unassembled WGS sequence"/>
</dbReference>
<dbReference type="EMBL" id="CAMAPE010000053">
    <property type="protein sequence ID" value="CAH9110336.1"/>
    <property type="molecule type" value="Genomic_DNA"/>
</dbReference>
<feature type="region of interest" description="Disordered" evidence="1">
    <location>
        <begin position="464"/>
        <end position="490"/>
    </location>
</feature>
<feature type="region of interest" description="Disordered" evidence="1">
    <location>
        <begin position="1"/>
        <end position="30"/>
    </location>
</feature>
<evidence type="ECO:0000313" key="3">
    <source>
        <dbReference type="EMBL" id="CAH9110336.1"/>
    </source>
</evidence>
<gene>
    <name evidence="3" type="ORF">CEURO_LOCUS18816</name>
</gene>
<comment type="caution">
    <text evidence="3">The sequence shown here is derived from an EMBL/GenBank/DDBJ whole genome shotgun (WGS) entry which is preliminary data.</text>
</comment>
<feature type="compositionally biased region" description="Basic and acidic residues" evidence="1">
    <location>
        <begin position="472"/>
        <end position="483"/>
    </location>
</feature>
<evidence type="ECO:0000313" key="4">
    <source>
        <dbReference type="Proteomes" id="UP001152484"/>
    </source>
</evidence>
<reference evidence="3" key="1">
    <citation type="submission" date="2022-07" db="EMBL/GenBank/DDBJ databases">
        <authorList>
            <person name="Macas J."/>
            <person name="Novak P."/>
            <person name="Neumann P."/>
        </authorList>
    </citation>
    <scope>NUCLEOTIDE SEQUENCE</scope>
</reference>
<dbReference type="AlphaFoldDB" id="A0A9P0ZTN7"/>
<evidence type="ECO:0000259" key="2">
    <source>
        <dbReference type="Pfam" id="PF24818"/>
    </source>
</evidence>
<accession>A0A9P0ZTN7</accession>
<dbReference type="PANTHER" id="PTHR33494">
    <property type="entry name" value="OS02G0793800 PROTEIN"/>
    <property type="match status" value="1"/>
</dbReference>
<keyword evidence="4" id="KW-1185">Reference proteome</keyword>
<dbReference type="PANTHER" id="PTHR33494:SF27">
    <property type="entry name" value="ATP-DEPENDENT DNA HELICASE"/>
    <property type="match status" value="1"/>
</dbReference>
<name>A0A9P0ZTN7_CUSEU</name>
<feature type="domain" description="TRF2/HOY1 PH-like" evidence="2">
    <location>
        <begin position="120"/>
        <end position="238"/>
    </location>
</feature>
<dbReference type="InterPro" id="IPR057939">
    <property type="entry name" value="TRF2_HOY1_PH"/>
</dbReference>
<proteinExistence type="predicted"/>
<dbReference type="OrthoDB" id="1516808at2759"/>
<evidence type="ECO:0000256" key="1">
    <source>
        <dbReference type="SAM" id="MobiDB-lite"/>
    </source>
</evidence>
<organism evidence="3 4">
    <name type="scientific">Cuscuta europaea</name>
    <name type="common">European dodder</name>
    <dbReference type="NCBI Taxonomy" id="41803"/>
    <lineage>
        <taxon>Eukaryota</taxon>
        <taxon>Viridiplantae</taxon>
        <taxon>Streptophyta</taxon>
        <taxon>Embryophyta</taxon>
        <taxon>Tracheophyta</taxon>
        <taxon>Spermatophyta</taxon>
        <taxon>Magnoliopsida</taxon>
        <taxon>eudicotyledons</taxon>
        <taxon>Gunneridae</taxon>
        <taxon>Pentapetalae</taxon>
        <taxon>asterids</taxon>
        <taxon>lamiids</taxon>
        <taxon>Solanales</taxon>
        <taxon>Convolvulaceae</taxon>
        <taxon>Cuscuteae</taxon>
        <taxon>Cuscuta</taxon>
        <taxon>Cuscuta subgen. Cuscuta</taxon>
    </lineage>
</organism>
<sequence>MASFGPMKVEMEDPLEEQHAPLSKRSRLSDSSSLTLDHQWSVGCYQFPVPPLQYNPLDEPSPLGLKLRKSPSLLDLIQMRLSESNASPVLPVSSNQPYEKKKEEWGSSTLSVTDKLKASNFSGSLLKIGSWEYVSRYEGDLVAKCYFAKQKIVWEILDAGLKSKIEIQWSDIMGLRADCPDNGLGTLTVALVRQPLFFRETNPQPRKHTLWQATPDFTDGQASINRLHVLQCPPGVLNKHYEKLIMCDARLHFLSQQPEILIDSPYFELQHPAVDDSVKFKGQSLALLGASRGSPSACVQCMASSPAPGQSSISFEQDLINGAPEHSFKNSPSPSSVMDACTVERNGIYIKGVNVLEGRNYWEQFKMSGLQCPSISMTDLVNRIENCISEQVNSGNMHFKKASECQDVLENIANILMSDNQCAAASDENSLLKRVDSLYCLLQQDTASLNCAPVVETEKLHFGGGGASSLEEEAKVSGEEDSGRQAPSVMTRNDSFSDLLHQLPRIASLPKILFDIAEDNGIQQFSRSTGQQEFF</sequence>